<dbReference type="EMBL" id="JACHXS010000001">
    <property type="protein sequence ID" value="MBB3220163.1"/>
    <property type="molecule type" value="Genomic_DNA"/>
</dbReference>
<organism evidence="6 7">
    <name type="scientific">Pseudoduganella umbonata</name>
    <dbReference type="NCBI Taxonomy" id="864828"/>
    <lineage>
        <taxon>Bacteria</taxon>
        <taxon>Pseudomonadati</taxon>
        <taxon>Pseudomonadota</taxon>
        <taxon>Betaproteobacteria</taxon>
        <taxon>Burkholderiales</taxon>
        <taxon>Oxalobacteraceae</taxon>
        <taxon>Telluria group</taxon>
        <taxon>Pseudoduganella</taxon>
    </lineage>
</organism>
<sequence length="164" mass="17544">MEAMQGCAPLKKIHDVFALLYGFFRFLQEQYVRETPRCPTGAAWLLAALACALACALAGCGDDAAPVQRVAGGDPARGKALLMQFQCGACHSIPGVEAARSTAGPPLDTFGRQSYVAGRLPNYPEPLVRWIVDPPGVKPGTLMPNLGVSPEDARHMAAYLYTLR</sequence>
<evidence type="ECO:0000259" key="5">
    <source>
        <dbReference type="PROSITE" id="PS51007"/>
    </source>
</evidence>
<evidence type="ECO:0000256" key="4">
    <source>
        <dbReference type="PROSITE-ProRule" id="PRU00433"/>
    </source>
</evidence>
<protein>
    <submittedName>
        <fullName evidence="6">Cytochrome c2</fullName>
    </submittedName>
</protein>
<keyword evidence="3 4" id="KW-0408">Iron</keyword>
<evidence type="ECO:0000256" key="2">
    <source>
        <dbReference type="ARBA" id="ARBA00022723"/>
    </source>
</evidence>
<proteinExistence type="predicted"/>
<name>A0A7W5E7L6_9BURK</name>
<dbReference type="PROSITE" id="PS51007">
    <property type="entry name" value="CYTC"/>
    <property type="match status" value="1"/>
</dbReference>
<evidence type="ECO:0000256" key="3">
    <source>
        <dbReference type="ARBA" id="ARBA00023004"/>
    </source>
</evidence>
<dbReference type="Gene3D" id="1.10.760.10">
    <property type="entry name" value="Cytochrome c-like domain"/>
    <property type="match status" value="1"/>
</dbReference>
<dbReference type="AlphaFoldDB" id="A0A7W5E7L6"/>
<evidence type="ECO:0000313" key="6">
    <source>
        <dbReference type="EMBL" id="MBB3220163.1"/>
    </source>
</evidence>
<dbReference type="Pfam" id="PF00034">
    <property type="entry name" value="Cytochrom_C"/>
    <property type="match status" value="1"/>
</dbReference>
<accession>A0A7W5E7L6</accession>
<dbReference type="GO" id="GO:0046872">
    <property type="term" value="F:metal ion binding"/>
    <property type="evidence" value="ECO:0007669"/>
    <property type="project" value="UniProtKB-KW"/>
</dbReference>
<dbReference type="GO" id="GO:0020037">
    <property type="term" value="F:heme binding"/>
    <property type="evidence" value="ECO:0007669"/>
    <property type="project" value="InterPro"/>
</dbReference>
<evidence type="ECO:0000313" key="7">
    <source>
        <dbReference type="Proteomes" id="UP000584325"/>
    </source>
</evidence>
<dbReference type="Proteomes" id="UP000584325">
    <property type="component" value="Unassembled WGS sequence"/>
</dbReference>
<gene>
    <name evidence="6" type="ORF">FHS02_000950</name>
</gene>
<comment type="caution">
    <text evidence="6">The sequence shown here is derived from an EMBL/GenBank/DDBJ whole genome shotgun (WGS) entry which is preliminary data.</text>
</comment>
<dbReference type="SUPFAM" id="SSF46626">
    <property type="entry name" value="Cytochrome c"/>
    <property type="match status" value="1"/>
</dbReference>
<evidence type="ECO:0000256" key="1">
    <source>
        <dbReference type="ARBA" id="ARBA00022617"/>
    </source>
</evidence>
<dbReference type="GO" id="GO:0009055">
    <property type="term" value="F:electron transfer activity"/>
    <property type="evidence" value="ECO:0007669"/>
    <property type="project" value="InterPro"/>
</dbReference>
<dbReference type="InterPro" id="IPR036909">
    <property type="entry name" value="Cyt_c-like_dom_sf"/>
</dbReference>
<reference evidence="6 7" key="1">
    <citation type="submission" date="2020-08" db="EMBL/GenBank/DDBJ databases">
        <title>Genomic Encyclopedia of Type Strains, Phase III (KMG-III): the genomes of soil and plant-associated and newly described type strains.</title>
        <authorList>
            <person name="Whitman W."/>
        </authorList>
    </citation>
    <scope>NUCLEOTIDE SEQUENCE [LARGE SCALE GENOMIC DNA]</scope>
    <source>
        <strain evidence="6 7">CECT 7753</strain>
    </source>
</reference>
<dbReference type="InterPro" id="IPR009056">
    <property type="entry name" value="Cyt_c-like_dom"/>
</dbReference>
<feature type="domain" description="Cytochrome c" evidence="5">
    <location>
        <begin position="73"/>
        <end position="164"/>
    </location>
</feature>
<keyword evidence="2 4" id="KW-0479">Metal-binding</keyword>
<keyword evidence="1 4" id="KW-0349">Heme</keyword>